<evidence type="ECO:0000256" key="5">
    <source>
        <dbReference type="SAM" id="MobiDB-lite"/>
    </source>
</evidence>
<dbReference type="OrthoDB" id="331699at2759"/>
<dbReference type="InterPro" id="IPR029069">
    <property type="entry name" value="HotDog_dom_sf"/>
</dbReference>
<evidence type="ECO:0000313" key="7">
    <source>
        <dbReference type="EMBL" id="ORY99618.1"/>
    </source>
</evidence>
<dbReference type="FunFam" id="3.10.129.10:FF:000012">
    <property type="entry name" value="Acyl-coenzyme A thioesterase 9, mitochondrial"/>
    <property type="match status" value="1"/>
</dbReference>
<dbReference type="PROSITE" id="PS51770">
    <property type="entry name" value="HOTDOG_ACOT"/>
    <property type="match status" value="2"/>
</dbReference>
<keyword evidence="8" id="KW-1185">Reference proteome</keyword>
<keyword evidence="2" id="KW-0677">Repeat</keyword>
<reference evidence="7 8" key="1">
    <citation type="submission" date="2016-07" db="EMBL/GenBank/DDBJ databases">
        <title>Pervasive Adenine N6-methylation of Active Genes in Fungi.</title>
        <authorList>
            <consortium name="DOE Joint Genome Institute"/>
            <person name="Mondo S.J."/>
            <person name="Dannebaum R.O."/>
            <person name="Kuo R.C."/>
            <person name="Labutti K."/>
            <person name="Haridas S."/>
            <person name="Kuo A."/>
            <person name="Salamov A."/>
            <person name="Ahrendt S.R."/>
            <person name="Lipzen A."/>
            <person name="Sullivan W."/>
            <person name="Andreopoulos W.B."/>
            <person name="Clum A."/>
            <person name="Lindquist E."/>
            <person name="Daum C."/>
            <person name="Ramamoorthy G.K."/>
            <person name="Gryganskyi A."/>
            <person name="Culley D."/>
            <person name="Magnuson J.K."/>
            <person name="James T.Y."/>
            <person name="O'Malley M.A."/>
            <person name="Stajich J.E."/>
            <person name="Spatafora J.W."/>
            <person name="Visel A."/>
            <person name="Grigoriev I.V."/>
        </authorList>
    </citation>
    <scope>NUCLEOTIDE SEQUENCE [LARGE SCALE GENOMIC DNA]</scope>
    <source>
        <strain evidence="7 8">NRRL 3116</strain>
    </source>
</reference>
<feature type="domain" description="HotDog ACOT-type" evidence="6">
    <location>
        <begin position="154"/>
        <end position="284"/>
    </location>
</feature>
<evidence type="ECO:0000313" key="8">
    <source>
        <dbReference type="Proteomes" id="UP000193648"/>
    </source>
</evidence>
<keyword evidence="4" id="KW-0809">Transit peptide</keyword>
<feature type="region of interest" description="Disordered" evidence="5">
    <location>
        <begin position="35"/>
        <end position="64"/>
    </location>
</feature>
<dbReference type="AlphaFoldDB" id="A0A1Y2G700"/>
<dbReference type="Gene3D" id="3.10.129.10">
    <property type="entry name" value="Hotdog Thioesterase"/>
    <property type="match status" value="2"/>
</dbReference>
<dbReference type="InterPro" id="IPR033120">
    <property type="entry name" value="HOTDOG_ACOT"/>
</dbReference>
<dbReference type="GeneID" id="33567816"/>
<evidence type="ECO:0000256" key="2">
    <source>
        <dbReference type="ARBA" id="ARBA00022737"/>
    </source>
</evidence>
<proteinExistence type="inferred from homology"/>
<dbReference type="STRING" id="64571.A0A1Y2G700"/>
<dbReference type="PANTHER" id="PTHR12655">
    <property type="entry name" value="ACYL-COA THIOESTERASE"/>
    <property type="match status" value="1"/>
</dbReference>
<protein>
    <submittedName>
        <fullName evidence="7">HotDog domain-containing protein</fullName>
    </submittedName>
</protein>
<evidence type="ECO:0000256" key="3">
    <source>
        <dbReference type="ARBA" id="ARBA00022801"/>
    </source>
</evidence>
<dbReference type="Proteomes" id="UP000193648">
    <property type="component" value="Unassembled WGS sequence"/>
</dbReference>
<comment type="caution">
    <text evidence="7">The sequence shown here is derived from an EMBL/GenBank/DDBJ whole genome shotgun (WGS) entry which is preliminary data.</text>
</comment>
<organism evidence="7 8">
    <name type="scientific">Lobosporangium transversale</name>
    <dbReference type="NCBI Taxonomy" id="64571"/>
    <lineage>
        <taxon>Eukaryota</taxon>
        <taxon>Fungi</taxon>
        <taxon>Fungi incertae sedis</taxon>
        <taxon>Mucoromycota</taxon>
        <taxon>Mortierellomycotina</taxon>
        <taxon>Mortierellomycetes</taxon>
        <taxon>Mortierellales</taxon>
        <taxon>Mortierellaceae</taxon>
        <taxon>Lobosporangium</taxon>
    </lineage>
</organism>
<gene>
    <name evidence="7" type="ORF">BCR41DRAFT_363946</name>
</gene>
<evidence type="ECO:0000259" key="6">
    <source>
        <dbReference type="PROSITE" id="PS51770"/>
    </source>
</evidence>
<dbReference type="GO" id="GO:0006637">
    <property type="term" value="P:acyl-CoA metabolic process"/>
    <property type="evidence" value="ECO:0007669"/>
    <property type="project" value="TreeGrafter"/>
</dbReference>
<evidence type="ECO:0000256" key="1">
    <source>
        <dbReference type="ARBA" id="ARBA00010458"/>
    </source>
</evidence>
<dbReference type="CDD" id="cd03442">
    <property type="entry name" value="BFIT_BACH"/>
    <property type="match status" value="2"/>
</dbReference>
<keyword evidence="3" id="KW-0378">Hydrolase</keyword>
<evidence type="ECO:0000256" key="4">
    <source>
        <dbReference type="ARBA" id="ARBA00022946"/>
    </source>
</evidence>
<name>A0A1Y2G700_9FUNG</name>
<dbReference type="SUPFAM" id="SSF54637">
    <property type="entry name" value="Thioesterase/thiol ester dehydrase-isomerase"/>
    <property type="match status" value="2"/>
</dbReference>
<feature type="domain" description="HotDog ACOT-type" evidence="6">
    <location>
        <begin position="363"/>
        <end position="478"/>
    </location>
</feature>
<sequence length="518" mass="57941">MYASRAKTTFSTLTSTIIKRPFYTRRLLSSSRNAQKDKIVPEVTQPSAHNVLSKTTSPSNAPTASLLNKESIEKSQKDLSDQLGSSQAGKILATLNSSNLTGPNGKVFTVRPLTSWIDKLASEHGSPGAHFVPNNNLDSSQQPKKYQKRELVLKSMEDSYTEIILPFKSDKALLEEYINVGGTLRHGKIMEDLDALAGAIAYKHADDGKPDSSPITIVTASVDRIDLLKPLGVSDIRLSGHVTYVGYSSMEIFMKMEEISAEKPEERGDTILVARFTMVARDSLTGKAAQINPMLLSNDTEKKLYQMGEDHKAKKRLAADAALTKRPPTEEERFLIHDLYLEYSEYENPHSKTKKPDNVEWMSDTKMSAIHIMQPQDRNIHDKVFGGYLMRLAYELAFCNASKFISSRPTFLALDEISFRKPVPIGTFLELDSQIAYAEGGDHHSFQVMVKADVLNVSKKTRETTNTFWFTFTDPVKGTPKIMPKTYAESMLYLEGKRRRMIGSKLAGVSRKNLGLRD</sequence>
<dbReference type="InParanoid" id="A0A1Y2G700"/>
<dbReference type="GO" id="GO:0047617">
    <property type="term" value="F:fatty acyl-CoA hydrolase activity"/>
    <property type="evidence" value="ECO:0007669"/>
    <property type="project" value="TreeGrafter"/>
</dbReference>
<comment type="similarity">
    <text evidence="1">Belongs to the acyl coenzyme A hydrolase family.</text>
</comment>
<dbReference type="GO" id="GO:0005739">
    <property type="term" value="C:mitochondrion"/>
    <property type="evidence" value="ECO:0007669"/>
    <property type="project" value="TreeGrafter"/>
</dbReference>
<dbReference type="EMBL" id="MCFF01000067">
    <property type="protein sequence ID" value="ORY99618.1"/>
    <property type="molecule type" value="Genomic_DNA"/>
</dbReference>
<dbReference type="RefSeq" id="XP_021875913.1">
    <property type="nucleotide sequence ID" value="XM_022025973.1"/>
</dbReference>
<feature type="compositionally biased region" description="Polar residues" evidence="5">
    <location>
        <begin position="44"/>
        <end position="64"/>
    </location>
</feature>
<dbReference type="PANTHER" id="PTHR12655:SF0">
    <property type="entry name" value="ACYL-COENZYME A THIOESTERASE 9, MITOCHONDRIAL"/>
    <property type="match status" value="1"/>
</dbReference>
<accession>A0A1Y2G700</accession>